<evidence type="ECO:0008006" key="6">
    <source>
        <dbReference type="Google" id="ProtNLM"/>
    </source>
</evidence>
<dbReference type="InterPro" id="IPR023213">
    <property type="entry name" value="CAT-like_dom_sf"/>
</dbReference>
<comment type="similarity">
    <text evidence="1">Belongs to the plant acyltransferase family.</text>
</comment>
<dbReference type="Proteomes" id="UP001293593">
    <property type="component" value="Unassembled WGS sequence"/>
</dbReference>
<keyword evidence="2" id="KW-0808">Transferase</keyword>
<dbReference type="Pfam" id="PF02458">
    <property type="entry name" value="Transferase"/>
    <property type="match status" value="1"/>
</dbReference>
<evidence type="ECO:0000313" key="5">
    <source>
        <dbReference type="Proteomes" id="UP001293593"/>
    </source>
</evidence>
<name>A0AAE1J846_9FABA</name>
<evidence type="ECO:0000256" key="2">
    <source>
        <dbReference type="ARBA" id="ARBA00022679"/>
    </source>
</evidence>
<sequence>MNMPIVTIKGCSTVRPCEETWTGTMALSEWDQTGCLTHVTTIFFYRPPNTWLSAPSAIVDTLKLSLSRALVPFYPLAGRLQWIGNGRLQIQCNAVGARFIEAECASSLDDLAGDSYLSYQPSNLFPSVDYSLPIQEVPLFLVQLTTFKCGGIGIGIANSHAVVDGAGAFYFISEWARLARGKPLHAAPFLDRSVFRAGQPPLPTPPPSLDDYPQYKNFPLLLDQPNNSEERKKKTTKAILRITKSQMEHLRKMANDKPMARGFSRYETICGHMWRTACKARGLKKEQTTSLIIVIDSRSRIRPQLPREYFGTATFDVIVQSVVGDLLSKPLGFAASKVREAIEKVTNEYVRSGIELLKNQNDLTKFQDIHKDGPPFYGNPNLEIVSWLSLPIHGFDFGWGKEEHMGLGSHVSDGNSLLLPSFEEDGSILVSLCLQEVHMIAFKKHFYEDIKEMCEYI</sequence>
<evidence type="ECO:0000313" key="4">
    <source>
        <dbReference type="EMBL" id="KAK4265506.1"/>
    </source>
</evidence>
<dbReference type="PANTHER" id="PTHR31642">
    <property type="entry name" value="TRICHOTHECENE 3-O-ACETYLTRANSFERASE"/>
    <property type="match status" value="1"/>
</dbReference>
<dbReference type="Gene3D" id="3.30.559.10">
    <property type="entry name" value="Chloramphenicol acetyltransferase-like domain"/>
    <property type="match status" value="2"/>
</dbReference>
<keyword evidence="5" id="KW-1185">Reference proteome</keyword>
<dbReference type="PANTHER" id="PTHR31642:SF324">
    <property type="entry name" value="SPERMIDINE HYDROXYCINNAMOYL TRANSFERASE"/>
    <property type="match status" value="1"/>
</dbReference>
<gene>
    <name evidence="4" type="ORF">QN277_026553</name>
</gene>
<accession>A0AAE1J846</accession>
<reference evidence="4" key="1">
    <citation type="submission" date="2023-10" db="EMBL/GenBank/DDBJ databases">
        <title>Chromosome-level genome of the transformable northern wattle, Acacia crassicarpa.</title>
        <authorList>
            <person name="Massaro I."/>
            <person name="Sinha N.R."/>
            <person name="Poethig S."/>
            <person name="Leichty A.R."/>
        </authorList>
    </citation>
    <scope>NUCLEOTIDE SEQUENCE</scope>
    <source>
        <strain evidence="4">Acra3RX</strain>
        <tissue evidence="4">Leaf</tissue>
    </source>
</reference>
<dbReference type="FunFam" id="3.30.559.10:FF:000008">
    <property type="entry name" value="Tryptamine hydroxycinnamoyl transferase"/>
    <property type="match status" value="1"/>
</dbReference>
<comment type="caution">
    <text evidence="4">The sequence shown here is derived from an EMBL/GenBank/DDBJ whole genome shotgun (WGS) entry which is preliminary data.</text>
</comment>
<evidence type="ECO:0000256" key="3">
    <source>
        <dbReference type="ARBA" id="ARBA00023315"/>
    </source>
</evidence>
<dbReference type="EMBL" id="JAWXYG010000008">
    <property type="protein sequence ID" value="KAK4265506.1"/>
    <property type="molecule type" value="Genomic_DNA"/>
</dbReference>
<organism evidence="4 5">
    <name type="scientific">Acacia crassicarpa</name>
    <name type="common">northern wattle</name>
    <dbReference type="NCBI Taxonomy" id="499986"/>
    <lineage>
        <taxon>Eukaryota</taxon>
        <taxon>Viridiplantae</taxon>
        <taxon>Streptophyta</taxon>
        <taxon>Embryophyta</taxon>
        <taxon>Tracheophyta</taxon>
        <taxon>Spermatophyta</taxon>
        <taxon>Magnoliopsida</taxon>
        <taxon>eudicotyledons</taxon>
        <taxon>Gunneridae</taxon>
        <taxon>Pentapetalae</taxon>
        <taxon>rosids</taxon>
        <taxon>fabids</taxon>
        <taxon>Fabales</taxon>
        <taxon>Fabaceae</taxon>
        <taxon>Caesalpinioideae</taxon>
        <taxon>mimosoid clade</taxon>
        <taxon>Acacieae</taxon>
        <taxon>Acacia</taxon>
    </lineage>
</organism>
<dbReference type="GO" id="GO:0016747">
    <property type="term" value="F:acyltransferase activity, transferring groups other than amino-acyl groups"/>
    <property type="evidence" value="ECO:0007669"/>
    <property type="project" value="TreeGrafter"/>
</dbReference>
<evidence type="ECO:0000256" key="1">
    <source>
        <dbReference type="ARBA" id="ARBA00009861"/>
    </source>
</evidence>
<dbReference type="AlphaFoldDB" id="A0AAE1J846"/>
<protein>
    <recommendedName>
        <fullName evidence="6">Spermidine hydroxycinnamoyl transferase</fullName>
    </recommendedName>
</protein>
<proteinExistence type="inferred from homology"/>
<keyword evidence="3" id="KW-0012">Acyltransferase</keyword>
<dbReference type="InterPro" id="IPR050317">
    <property type="entry name" value="Plant_Fungal_Acyltransferase"/>
</dbReference>